<organism evidence="1">
    <name type="scientific">Siphoviridae sp. ctcPV5</name>
    <dbReference type="NCBI Taxonomy" id="2827582"/>
    <lineage>
        <taxon>Viruses</taxon>
        <taxon>Duplodnaviria</taxon>
        <taxon>Heunggongvirae</taxon>
        <taxon>Uroviricota</taxon>
        <taxon>Caudoviricetes</taxon>
    </lineage>
</organism>
<dbReference type="InterPro" id="IPR010064">
    <property type="entry name" value="HK97-gp10_tail"/>
</dbReference>
<proteinExistence type="predicted"/>
<reference evidence="1" key="1">
    <citation type="journal article" date="2021" name="Proc. Natl. Acad. Sci. U.S.A.">
        <title>A Catalog of Tens of Thousands of Viruses from Human Metagenomes Reveals Hidden Associations with Chronic Diseases.</title>
        <authorList>
            <person name="Tisza M.J."/>
            <person name="Buck C.B."/>
        </authorList>
    </citation>
    <scope>NUCLEOTIDE SEQUENCE</scope>
    <source>
        <strain evidence="1">CtcPV5</strain>
    </source>
</reference>
<sequence length="117" mass="12656">MTLKGAGSFIQAVNAKGANARQVAGIVRSKASDVQTQAQRLEPVKTGNLKRQTTVSVENGSQKIVGTVTANATNRGFNYGYAQEHGTRYITGKHFLETAYNANKQDFINKIKGVVKK</sequence>
<name>A0A8S5LKY7_9CAUD</name>
<dbReference type="EMBL" id="BK015867">
    <property type="protein sequence ID" value="DAD70512.1"/>
    <property type="molecule type" value="Genomic_DNA"/>
</dbReference>
<evidence type="ECO:0000313" key="1">
    <source>
        <dbReference type="EMBL" id="DAD70512.1"/>
    </source>
</evidence>
<dbReference type="NCBIfam" id="TIGR01725">
    <property type="entry name" value="phge_HK97_gp10"/>
    <property type="match status" value="1"/>
</dbReference>
<accession>A0A8S5LKY7</accession>
<protein>
    <submittedName>
        <fullName evidence="1">Uncharacterized protein</fullName>
    </submittedName>
</protein>